<proteinExistence type="predicted"/>
<feature type="compositionally biased region" description="Gly residues" evidence="1">
    <location>
        <begin position="1"/>
        <end position="13"/>
    </location>
</feature>
<dbReference type="EMBL" id="MT142210">
    <property type="protein sequence ID" value="QJA76184.1"/>
    <property type="molecule type" value="Genomic_DNA"/>
</dbReference>
<dbReference type="AlphaFoldDB" id="A0A6M3K237"/>
<evidence type="ECO:0000313" key="2">
    <source>
        <dbReference type="EMBL" id="QJA76184.1"/>
    </source>
</evidence>
<sequence>MGLGAPGGTGPGSRGDVTGATADYGSNAFEPLDPMKMEQPYGMTMKDYGISPIGQDQKNFIDLYDILPDYLDRKIDPNTKKAIDDTALGKVLGFVENIPGTSLGVVAAKGLVAIAKDVLSGNKAKQDAITNAVAITGMNPEQAESMLDAAIDARRGAINTAIANDGGLQQVLYQASAGGVSYGNWWERDLSKTNMAYPGRPGGNPMPNSTWIKDPSGSQYFLSPEMMTPGYSGPIVWGSGKHTYPQDPQDPRNAMYVINTSGGTGAGTSIDTSKAAAKADPWDDFLNKYYGIDPSGTDPGQPSLYDRVLADVTFKQDEANEFLTQMQNITNETVGGLQSYQNYLKQQVQNAPTFNASFGPNAPMQSFTLPSTNAAASSYADMVKDISVAQEKPATLKLGMADLLSPEKGHLDYMKNHQDFIKWLKEFGLKEYAAEQGIDLKQQEIDKAADQSDSWMSFIDNIIGIGKGATDLWSAIKKG</sequence>
<gene>
    <name evidence="2" type="ORF">MM415A01563_0002</name>
</gene>
<protein>
    <submittedName>
        <fullName evidence="2">Uncharacterized protein</fullName>
    </submittedName>
</protein>
<evidence type="ECO:0000256" key="1">
    <source>
        <dbReference type="SAM" id="MobiDB-lite"/>
    </source>
</evidence>
<accession>A0A6M3K237</accession>
<reference evidence="2" key="1">
    <citation type="submission" date="2020-03" db="EMBL/GenBank/DDBJ databases">
        <title>The deep terrestrial virosphere.</title>
        <authorList>
            <person name="Holmfeldt K."/>
            <person name="Nilsson E."/>
            <person name="Simone D."/>
            <person name="Lopez-Fernandez M."/>
            <person name="Wu X."/>
            <person name="de Brujin I."/>
            <person name="Lundin D."/>
            <person name="Andersson A."/>
            <person name="Bertilsson S."/>
            <person name="Dopson M."/>
        </authorList>
    </citation>
    <scope>NUCLEOTIDE SEQUENCE</scope>
    <source>
        <strain evidence="2">MM415A01563</strain>
    </source>
</reference>
<organism evidence="2">
    <name type="scientific">viral metagenome</name>
    <dbReference type="NCBI Taxonomy" id="1070528"/>
    <lineage>
        <taxon>unclassified sequences</taxon>
        <taxon>metagenomes</taxon>
        <taxon>organismal metagenomes</taxon>
    </lineage>
</organism>
<feature type="region of interest" description="Disordered" evidence="1">
    <location>
        <begin position="1"/>
        <end position="23"/>
    </location>
</feature>
<name>A0A6M3K237_9ZZZZ</name>